<dbReference type="InterPro" id="IPR026286">
    <property type="entry name" value="MaiA/AMDase"/>
</dbReference>
<evidence type="ECO:0008006" key="3">
    <source>
        <dbReference type="Google" id="ProtNLM"/>
    </source>
</evidence>
<organism evidence="1 2">
    <name type="scientific">Ramularia collo-cygni</name>
    <dbReference type="NCBI Taxonomy" id="112498"/>
    <lineage>
        <taxon>Eukaryota</taxon>
        <taxon>Fungi</taxon>
        <taxon>Dikarya</taxon>
        <taxon>Ascomycota</taxon>
        <taxon>Pezizomycotina</taxon>
        <taxon>Dothideomycetes</taxon>
        <taxon>Dothideomycetidae</taxon>
        <taxon>Mycosphaerellales</taxon>
        <taxon>Mycosphaerellaceae</taxon>
        <taxon>Ramularia</taxon>
    </lineage>
</organism>
<protein>
    <recommendedName>
        <fullName evidence="3">Asp/Glu racemase</fullName>
    </recommendedName>
</protein>
<dbReference type="Proteomes" id="UP000225277">
    <property type="component" value="Unassembled WGS sequence"/>
</dbReference>
<dbReference type="RefSeq" id="XP_023623920.1">
    <property type="nucleotide sequence ID" value="XM_023768152.1"/>
</dbReference>
<reference evidence="1 2" key="1">
    <citation type="submission" date="2016-03" db="EMBL/GenBank/DDBJ databases">
        <authorList>
            <person name="Ploux O."/>
        </authorList>
    </citation>
    <scope>NUCLEOTIDE SEQUENCE [LARGE SCALE GENOMIC DNA]</scope>
    <source>
        <strain evidence="1 2">URUG2</strain>
    </source>
</reference>
<gene>
    <name evidence="1" type="ORF">RCC_02859</name>
</gene>
<sequence length="257" mass="27206">MPASTIADLRTAKKIGFIVPSSNVAVEALTISILHSLNANIIPIFTRIRVLTLGTDPTSISQFSHSAFVTAAQLLADAACDAILWNGTSGMFVGGTTADDRALAEAMSAAAGGIPCSTTTLATIAALDHLAIRDVSIAVPYTPELTAKVEEFFSKEGYVVHEAMCMERTPESNIQIAKCSDDDIRDVIKKSATSGTKAVLVTCTNWPATALVGELERELGIPIIDSIAVTLWQGLQMISYQSGEADSSQWGRLLSSM</sequence>
<keyword evidence="2" id="KW-1185">Reference proteome</keyword>
<name>A0A2D3UXJ9_9PEZI</name>
<dbReference type="PIRSF" id="PIRSF015736">
    <property type="entry name" value="MI"/>
    <property type="match status" value="1"/>
</dbReference>
<evidence type="ECO:0000313" key="1">
    <source>
        <dbReference type="EMBL" id="CZT17027.1"/>
    </source>
</evidence>
<dbReference type="OrthoDB" id="414270at2759"/>
<dbReference type="STRING" id="112498.A0A2D3UXJ9"/>
<dbReference type="GeneID" id="35598070"/>
<dbReference type="Gene3D" id="3.40.50.12500">
    <property type="match status" value="1"/>
</dbReference>
<dbReference type="Pfam" id="PF17645">
    <property type="entry name" value="Amdase"/>
    <property type="match status" value="1"/>
</dbReference>
<proteinExistence type="predicted"/>
<evidence type="ECO:0000313" key="2">
    <source>
        <dbReference type="Proteomes" id="UP000225277"/>
    </source>
</evidence>
<dbReference type="InterPro" id="IPR053714">
    <property type="entry name" value="Iso_Racemase_Enz_sf"/>
</dbReference>
<dbReference type="EMBL" id="FJUY01000003">
    <property type="protein sequence ID" value="CZT17027.1"/>
    <property type="molecule type" value="Genomic_DNA"/>
</dbReference>
<dbReference type="PANTHER" id="PTHR40267:SF1">
    <property type="entry name" value="BLR3294 PROTEIN"/>
    <property type="match status" value="1"/>
</dbReference>
<dbReference type="PANTHER" id="PTHR40267">
    <property type="entry name" value="BLR3294 PROTEIN"/>
    <property type="match status" value="1"/>
</dbReference>
<dbReference type="AlphaFoldDB" id="A0A2D3UXJ9"/>
<accession>A0A2D3UXJ9</accession>